<feature type="region of interest" description="Disordered" evidence="1">
    <location>
        <begin position="143"/>
        <end position="209"/>
    </location>
</feature>
<feature type="compositionally biased region" description="Polar residues" evidence="1">
    <location>
        <begin position="468"/>
        <end position="484"/>
    </location>
</feature>
<name>A0A914W363_9BILA</name>
<proteinExistence type="predicted"/>
<dbReference type="WBParaSite" id="PSAMB.scaffold3030size19963.g20130.t1">
    <property type="protein sequence ID" value="PSAMB.scaffold3030size19963.g20130.t1"/>
    <property type="gene ID" value="PSAMB.scaffold3030size19963.g20130"/>
</dbReference>
<feature type="region of interest" description="Disordered" evidence="1">
    <location>
        <begin position="364"/>
        <end position="383"/>
    </location>
</feature>
<feature type="region of interest" description="Disordered" evidence="1">
    <location>
        <begin position="420"/>
        <end position="445"/>
    </location>
</feature>
<feature type="compositionally biased region" description="Basic and acidic residues" evidence="1">
    <location>
        <begin position="182"/>
        <end position="198"/>
    </location>
</feature>
<reference evidence="3" key="1">
    <citation type="submission" date="2022-11" db="UniProtKB">
        <authorList>
            <consortium name="WormBaseParasite"/>
        </authorList>
    </citation>
    <scope>IDENTIFICATION</scope>
</reference>
<keyword evidence="2" id="KW-1185">Reference proteome</keyword>
<feature type="compositionally biased region" description="Polar residues" evidence="1">
    <location>
        <begin position="154"/>
        <end position="167"/>
    </location>
</feature>
<evidence type="ECO:0000256" key="1">
    <source>
        <dbReference type="SAM" id="MobiDB-lite"/>
    </source>
</evidence>
<sequence>KPLYRDGPHTTLDIPDRQFHLTTDQLVTDPNARKSGGSFTALLSPIANGNNGERTILRYHSVHETDFVDPSQLPQALHRLNLDVSGLDAVLESVDIMTENKTTTEWRSSFQNMREKFKAEGGGGTPKANDYIYGCLTLPRKMNGHNSRPIGQMSPLSKSASTQNVTETIHGDGRQSLLSTAIDHRRSREAPEPRDGQRRRSSASNLSNFWQTTVAKPRVVFDGYDSSGGGFDSGDEVNSRAALVARRSAAASPVFGAGGARLAPRTPSPLIFSDGEGGSGGGSTNASVSFAELNDIVAESNQQERRQQTTGRRRGASSEALLAAKRAQFLRETFKPTTVRSTPVQRSLLSPVPRSLLSPLQQLAQSPVPLQSQQSPQSQPSVQTLARVTPVKVQPLQHATTLNLLNFSDLDSAVAEINGNANASDAPSDSLNTSSSTFRRASNKSPAYDNVKTTLAPLDLLSVSTTSLKSASHSPSPDTNSFASDGSAPAGLPHPKPKHHLREQLMSVGVEPRSPTFFPRPGTHSFPIPSTGSVAARISEIETRRPSIPPSLQIAGVTPITNGPVSPREASSLPTVYRTKPVIHVHMSSPTATRQPPYTDAFTFPQVMQALLTARIIACAYTRHFFVDKKVPKRIP</sequence>
<feature type="region of interest" description="Disordered" evidence="1">
    <location>
        <begin position="298"/>
        <end position="318"/>
    </location>
</feature>
<dbReference type="Proteomes" id="UP000887566">
    <property type="component" value="Unplaced"/>
</dbReference>
<dbReference type="AlphaFoldDB" id="A0A914W363"/>
<accession>A0A914W363</accession>
<organism evidence="2 3">
    <name type="scientific">Plectus sambesii</name>
    <dbReference type="NCBI Taxonomy" id="2011161"/>
    <lineage>
        <taxon>Eukaryota</taxon>
        <taxon>Metazoa</taxon>
        <taxon>Ecdysozoa</taxon>
        <taxon>Nematoda</taxon>
        <taxon>Chromadorea</taxon>
        <taxon>Plectida</taxon>
        <taxon>Plectina</taxon>
        <taxon>Plectoidea</taxon>
        <taxon>Plectidae</taxon>
        <taxon>Plectus</taxon>
    </lineage>
</organism>
<protein>
    <submittedName>
        <fullName evidence="3">Uncharacterized protein</fullName>
    </submittedName>
</protein>
<evidence type="ECO:0000313" key="2">
    <source>
        <dbReference type="Proteomes" id="UP000887566"/>
    </source>
</evidence>
<feature type="region of interest" description="Disordered" evidence="1">
    <location>
        <begin position="468"/>
        <end position="498"/>
    </location>
</feature>
<evidence type="ECO:0000313" key="3">
    <source>
        <dbReference type="WBParaSite" id="PSAMB.scaffold3030size19963.g20130.t1"/>
    </source>
</evidence>